<dbReference type="CDD" id="cd17574">
    <property type="entry name" value="REC_OmpR"/>
    <property type="match status" value="1"/>
</dbReference>
<feature type="DNA-binding region" description="OmpR/PhoB-type" evidence="7">
    <location>
        <begin position="122"/>
        <end position="221"/>
    </location>
</feature>
<dbReference type="GO" id="GO:0005829">
    <property type="term" value="C:cytosol"/>
    <property type="evidence" value="ECO:0007669"/>
    <property type="project" value="TreeGrafter"/>
</dbReference>
<dbReference type="PANTHER" id="PTHR48111">
    <property type="entry name" value="REGULATOR OF RPOS"/>
    <property type="match status" value="1"/>
</dbReference>
<evidence type="ECO:0000256" key="7">
    <source>
        <dbReference type="PROSITE-ProRule" id="PRU01091"/>
    </source>
</evidence>
<comment type="caution">
    <text evidence="10">The sequence shown here is derived from an EMBL/GenBank/DDBJ whole genome shotgun (WGS) entry which is preliminary data.</text>
</comment>
<dbReference type="Gene3D" id="1.10.10.10">
    <property type="entry name" value="Winged helix-like DNA-binding domain superfamily/Winged helix DNA-binding domain"/>
    <property type="match status" value="1"/>
</dbReference>
<keyword evidence="4 7" id="KW-0238">DNA-binding</keyword>
<keyword evidence="2" id="KW-0902">Two-component regulatory system</keyword>
<dbReference type="Proteomes" id="UP000306477">
    <property type="component" value="Unassembled WGS sequence"/>
</dbReference>
<feature type="domain" description="Response regulatory" evidence="8">
    <location>
        <begin position="3"/>
        <end position="116"/>
    </location>
</feature>
<dbReference type="Pfam" id="PF00486">
    <property type="entry name" value="Trans_reg_C"/>
    <property type="match status" value="1"/>
</dbReference>
<dbReference type="InterPro" id="IPR001867">
    <property type="entry name" value="OmpR/PhoB-type_DNA-bd"/>
</dbReference>
<dbReference type="SMART" id="SM00448">
    <property type="entry name" value="REC"/>
    <property type="match status" value="1"/>
</dbReference>
<sequence length="221" mass="25646">MSKILLIDDELRMLQLLTLYIEHHGFTCISANSGEEGMKYLEHNHVDLILLDVMMPHLNGWETAAEIRKFSDVPIIMLTARDTSTDIVRGLSIGADDYITKPFDESVLIARIQAVLRRTKQSPKIEMYGLVWDENNHSLYFNEESIILTPKEFEMVGLLMNNKNIVFSREKLLETVWGYDASIEDRTVDSHVRNIRDKFRKTGFPIESHLKTVWGIGYKWE</sequence>
<evidence type="ECO:0000259" key="9">
    <source>
        <dbReference type="PROSITE" id="PS51755"/>
    </source>
</evidence>
<dbReference type="OrthoDB" id="9790442at2"/>
<protein>
    <submittedName>
        <fullName evidence="10">Response regulator transcription factor</fullName>
    </submittedName>
</protein>
<dbReference type="SUPFAM" id="SSF52172">
    <property type="entry name" value="CheY-like"/>
    <property type="match status" value="1"/>
</dbReference>
<dbReference type="InterPro" id="IPR011006">
    <property type="entry name" value="CheY-like_superfamily"/>
</dbReference>
<dbReference type="SMART" id="SM00862">
    <property type="entry name" value="Trans_reg_C"/>
    <property type="match status" value="1"/>
</dbReference>
<dbReference type="PROSITE" id="PS50110">
    <property type="entry name" value="RESPONSE_REGULATORY"/>
    <property type="match status" value="1"/>
</dbReference>
<name>A0A4S3PUD2_9BACI</name>
<feature type="modified residue" description="4-aspartylphosphate" evidence="6">
    <location>
        <position position="52"/>
    </location>
</feature>
<organism evidence="10 11">
    <name type="scientific">Bacillus timonensis</name>
    <dbReference type="NCBI Taxonomy" id="1033734"/>
    <lineage>
        <taxon>Bacteria</taxon>
        <taxon>Bacillati</taxon>
        <taxon>Bacillota</taxon>
        <taxon>Bacilli</taxon>
        <taxon>Bacillales</taxon>
        <taxon>Bacillaceae</taxon>
        <taxon>Bacillus</taxon>
    </lineage>
</organism>
<evidence type="ECO:0000256" key="3">
    <source>
        <dbReference type="ARBA" id="ARBA00023015"/>
    </source>
</evidence>
<evidence type="ECO:0000256" key="4">
    <source>
        <dbReference type="ARBA" id="ARBA00023125"/>
    </source>
</evidence>
<dbReference type="PROSITE" id="PS51755">
    <property type="entry name" value="OMPR_PHOB"/>
    <property type="match status" value="1"/>
</dbReference>
<evidence type="ECO:0000256" key="2">
    <source>
        <dbReference type="ARBA" id="ARBA00023012"/>
    </source>
</evidence>
<keyword evidence="11" id="KW-1185">Reference proteome</keyword>
<evidence type="ECO:0000256" key="6">
    <source>
        <dbReference type="PROSITE-ProRule" id="PRU00169"/>
    </source>
</evidence>
<dbReference type="GO" id="GO:0000156">
    <property type="term" value="F:phosphorelay response regulator activity"/>
    <property type="evidence" value="ECO:0007669"/>
    <property type="project" value="TreeGrafter"/>
</dbReference>
<dbReference type="CDD" id="cd00383">
    <property type="entry name" value="trans_reg_C"/>
    <property type="match status" value="1"/>
</dbReference>
<keyword evidence="5" id="KW-0804">Transcription</keyword>
<evidence type="ECO:0000259" key="8">
    <source>
        <dbReference type="PROSITE" id="PS50110"/>
    </source>
</evidence>
<dbReference type="Pfam" id="PF00072">
    <property type="entry name" value="Response_reg"/>
    <property type="match status" value="1"/>
</dbReference>
<dbReference type="Gene3D" id="3.40.50.2300">
    <property type="match status" value="1"/>
</dbReference>
<dbReference type="InterPro" id="IPR036388">
    <property type="entry name" value="WH-like_DNA-bd_sf"/>
</dbReference>
<dbReference type="AlphaFoldDB" id="A0A4S3PUD2"/>
<evidence type="ECO:0000256" key="1">
    <source>
        <dbReference type="ARBA" id="ARBA00022553"/>
    </source>
</evidence>
<dbReference type="InterPro" id="IPR001789">
    <property type="entry name" value="Sig_transdc_resp-reg_receiver"/>
</dbReference>
<proteinExistence type="predicted"/>
<dbReference type="GO" id="GO:0032993">
    <property type="term" value="C:protein-DNA complex"/>
    <property type="evidence" value="ECO:0007669"/>
    <property type="project" value="TreeGrafter"/>
</dbReference>
<keyword evidence="3" id="KW-0805">Transcription regulation</keyword>
<dbReference type="GO" id="GO:0000976">
    <property type="term" value="F:transcription cis-regulatory region binding"/>
    <property type="evidence" value="ECO:0007669"/>
    <property type="project" value="TreeGrafter"/>
</dbReference>
<evidence type="ECO:0000313" key="10">
    <source>
        <dbReference type="EMBL" id="THE13390.1"/>
    </source>
</evidence>
<dbReference type="EMBL" id="SLUB01000009">
    <property type="protein sequence ID" value="THE13390.1"/>
    <property type="molecule type" value="Genomic_DNA"/>
</dbReference>
<accession>A0A4S3PUD2</accession>
<gene>
    <name evidence="10" type="ORF">E1I69_07175</name>
</gene>
<dbReference type="FunFam" id="3.40.50.2300:FF:000001">
    <property type="entry name" value="DNA-binding response regulator PhoB"/>
    <property type="match status" value="1"/>
</dbReference>
<dbReference type="PANTHER" id="PTHR48111:SF73">
    <property type="entry name" value="ALKALINE PHOSPHATASE SYNTHESIS TRANSCRIPTIONAL REGULATORY PROTEIN PHOP"/>
    <property type="match status" value="1"/>
</dbReference>
<evidence type="ECO:0000313" key="11">
    <source>
        <dbReference type="Proteomes" id="UP000306477"/>
    </source>
</evidence>
<dbReference type="RefSeq" id="WP_136378928.1">
    <property type="nucleotide sequence ID" value="NZ_SLUB01000009.1"/>
</dbReference>
<dbReference type="Gene3D" id="6.10.250.690">
    <property type="match status" value="1"/>
</dbReference>
<reference evidence="10 11" key="1">
    <citation type="journal article" date="2019" name="Indoor Air">
        <title>Impacts of indoor surface finishes on bacterial viability.</title>
        <authorList>
            <person name="Hu J."/>
            <person name="Maamar S.B."/>
            <person name="Glawe A.J."/>
            <person name="Gottel N."/>
            <person name="Gilbert J.A."/>
            <person name="Hartmann E.M."/>
        </authorList>
    </citation>
    <scope>NUCLEOTIDE SEQUENCE [LARGE SCALE GENOMIC DNA]</scope>
    <source>
        <strain evidence="10 11">AF060A6</strain>
    </source>
</reference>
<keyword evidence="1 6" id="KW-0597">Phosphoprotein</keyword>
<dbReference type="InterPro" id="IPR039420">
    <property type="entry name" value="WalR-like"/>
</dbReference>
<dbReference type="GO" id="GO:0006355">
    <property type="term" value="P:regulation of DNA-templated transcription"/>
    <property type="evidence" value="ECO:0007669"/>
    <property type="project" value="InterPro"/>
</dbReference>
<evidence type="ECO:0000256" key="5">
    <source>
        <dbReference type="ARBA" id="ARBA00023163"/>
    </source>
</evidence>
<feature type="domain" description="OmpR/PhoB-type" evidence="9">
    <location>
        <begin position="122"/>
        <end position="221"/>
    </location>
</feature>